<sequence length="430" mass="48099">MKHVWLLSFTHGATGFNTMKTVVNDFCFEKRDWMKVKPKELPKGSQLIMGLNPPFGVKAALANKFIDKALEFDPKLLILIVPPETQRLNEKKSPYDLIWEDTQFLSGKSFYLPGSIDANDKKLDQWNVMPPPVYLWSHPDWSADIKAIAQEHGHITASQGYTNDNSDSLNNGRSIGNNDQYGEAPMLIDDGIKPESPGDGNNIIDEICKEMLPLIQPAEKGDQHSEPGNSGSSMQFGTTYGGTKFNIADDTGRRSFSMSSDEPYSNLTHRWSTGPNSGYRATNSEEPFVGHTRERLDSLGCRPYLNEAEDAFRRESDVGQDPVSGQIGLYSSTDSHSHPGPAAELSYRMNTSVLQRYAPRLDELNHMRMGRLGSEPALGNQPHMFSSDSTYDPRAPPARSTWWLHGFCSRSSPKLSEPKLSRSILWTILR</sequence>
<dbReference type="InterPro" id="IPR058939">
    <property type="entry name" value="Mtase_EDM2"/>
</dbReference>
<comment type="caution">
    <text evidence="3">The sequence shown here is derived from an EMBL/GenBank/DDBJ whole genome shotgun (WGS) entry which is preliminary data.</text>
</comment>
<dbReference type="EMBL" id="RDQH01000337">
    <property type="protein sequence ID" value="RXH82767.1"/>
    <property type="molecule type" value="Genomic_DNA"/>
</dbReference>
<gene>
    <name evidence="3" type="ORF">DVH24_003265</name>
</gene>
<dbReference type="Pfam" id="PF26055">
    <property type="entry name" value="Mtase_EDM2"/>
    <property type="match status" value="1"/>
</dbReference>
<keyword evidence="4" id="KW-1185">Reference proteome</keyword>
<feature type="compositionally biased region" description="Polar residues" evidence="1">
    <location>
        <begin position="254"/>
        <end position="284"/>
    </location>
</feature>
<evidence type="ECO:0000313" key="3">
    <source>
        <dbReference type="EMBL" id="RXH82767.1"/>
    </source>
</evidence>
<protein>
    <recommendedName>
        <fullName evidence="2">DM2 domain-containing protein</fullName>
    </recommendedName>
</protein>
<dbReference type="STRING" id="3750.A0A498IL23"/>
<feature type="compositionally biased region" description="Polar residues" evidence="1">
    <location>
        <begin position="226"/>
        <end position="238"/>
    </location>
</feature>
<dbReference type="PANTHER" id="PTHR46235:SF3">
    <property type="entry name" value="PHD FINGER-CONTAINING PROTEIN DDB_G0268158"/>
    <property type="match status" value="1"/>
</dbReference>
<evidence type="ECO:0000313" key="4">
    <source>
        <dbReference type="Proteomes" id="UP000290289"/>
    </source>
</evidence>
<accession>A0A498IL23</accession>
<evidence type="ECO:0000256" key="1">
    <source>
        <dbReference type="SAM" id="MobiDB-lite"/>
    </source>
</evidence>
<dbReference type="Proteomes" id="UP000290289">
    <property type="component" value="Chromosome 11"/>
</dbReference>
<proteinExistence type="predicted"/>
<feature type="region of interest" description="Disordered" evidence="1">
    <location>
        <begin position="251"/>
        <end position="284"/>
    </location>
</feature>
<evidence type="ECO:0000259" key="2">
    <source>
        <dbReference type="Pfam" id="PF26055"/>
    </source>
</evidence>
<feature type="domain" description="DM2" evidence="2">
    <location>
        <begin position="23"/>
        <end position="150"/>
    </location>
</feature>
<dbReference type="AlphaFoldDB" id="A0A498IL23"/>
<dbReference type="PANTHER" id="PTHR46235">
    <property type="entry name" value="PHD FINGER-CONTAINING PROTEIN DDB_G0268158"/>
    <property type="match status" value="1"/>
</dbReference>
<organism evidence="3 4">
    <name type="scientific">Malus domestica</name>
    <name type="common">Apple</name>
    <name type="synonym">Pyrus malus</name>
    <dbReference type="NCBI Taxonomy" id="3750"/>
    <lineage>
        <taxon>Eukaryota</taxon>
        <taxon>Viridiplantae</taxon>
        <taxon>Streptophyta</taxon>
        <taxon>Embryophyta</taxon>
        <taxon>Tracheophyta</taxon>
        <taxon>Spermatophyta</taxon>
        <taxon>Magnoliopsida</taxon>
        <taxon>eudicotyledons</taxon>
        <taxon>Gunneridae</taxon>
        <taxon>Pentapetalae</taxon>
        <taxon>rosids</taxon>
        <taxon>fabids</taxon>
        <taxon>Rosales</taxon>
        <taxon>Rosaceae</taxon>
        <taxon>Amygdaloideae</taxon>
        <taxon>Maleae</taxon>
        <taxon>Malus</taxon>
    </lineage>
</organism>
<reference evidence="3 4" key="1">
    <citation type="submission" date="2018-10" db="EMBL/GenBank/DDBJ databases">
        <title>A high-quality apple genome assembly.</title>
        <authorList>
            <person name="Hu J."/>
        </authorList>
    </citation>
    <scope>NUCLEOTIDE SEQUENCE [LARGE SCALE GENOMIC DNA]</scope>
    <source>
        <strain evidence="4">cv. HFTH1</strain>
        <tissue evidence="3">Young leaf</tissue>
    </source>
</reference>
<feature type="region of interest" description="Disordered" evidence="1">
    <location>
        <begin position="219"/>
        <end position="238"/>
    </location>
</feature>
<name>A0A498IL23_MALDO</name>